<reference evidence="2 3" key="1">
    <citation type="journal article" date="2014" name="Proc. Natl. Acad. Sci. U.S.A.">
        <title>Functional type 2 photosynthetic reaction centers found in the rare bacterial phylum Gemmatimonadetes.</title>
        <authorList>
            <person name="Zeng Y."/>
            <person name="Feng F."/>
            <person name="Medova H."/>
            <person name="Dean J."/>
            <person name="Koblizek M."/>
        </authorList>
    </citation>
    <scope>NUCLEOTIDE SEQUENCE [LARGE SCALE GENOMIC DNA]</scope>
    <source>
        <strain evidence="2 3">AP64</strain>
    </source>
</reference>
<dbReference type="KEGG" id="gph:GEMMAAP_05425"/>
<name>A0A143BIK0_9BACT</name>
<gene>
    <name evidence="2" type="ORF">GEMMAAP_05425</name>
</gene>
<protein>
    <recommendedName>
        <fullName evidence="4">YMGG-like Gly-zipper domain-containing protein</fullName>
    </recommendedName>
</protein>
<evidence type="ECO:0000313" key="2">
    <source>
        <dbReference type="EMBL" id="AMW04433.1"/>
    </source>
</evidence>
<proteinExistence type="predicted"/>
<keyword evidence="3" id="KW-1185">Reference proteome</keyword>
<evidence type="ECO:0000256" key="1">
    <source>
        <dbReference type="SAM" id="MobiDB-lite"/>
    </source>
</evidence>
<evidence type="ECO:0008006" key="4">
    <source>
        <dbReference type="Google" id="ProtNLM"/>
    </source>
</evidence>
<reference evidence="2 3" key="2">
    <citation type="journal article" date="2016" name="Environ. Microbiol. Rep.">
        <title>Metagenomic evidence for the presence of phototrophic Gemmatimonadetes bacteria in diverse environments.</title>
        <authorList>
            <person name="Zeng Y."/>
            <person name="Baumbach J."/>
            <person name="Barbosa E.G."/>
            <person name="Azevedo V."/>
            <person name="Zhang C."/>
            <person name="Koblizek M."/>
        </authorList>
    </citation>
    <scope>NUCLEOTIDE SEQUENCE [LARGE SCALE GENOMIC DNA]</scope>
    <source>
        <strain evidence="2 3">AP64</strain>
    </source>
</reference>
<dbReference type="STRING" id="1379270.GEMMAAP_05425"/>
<evidence type="ECO:0000313" key="3">
    <source>
        <dbReference type="Proteomes" id="UP000076404"/>
    </source>
</evidence>
<feature type="compositionally biased region" description="Pro residues" evidence="1">
    <location>
        <begin position="42"/>
        <end position="85"/>
    </location>
</feature>
<sequence>MALAACGDKGDSGALASDSALGRDLAMAQQDSVQPQLQDVPTTPPPEPTPVAAPAPAPKPTPRPTRPAPRPTTTPAPAAPAPTPAPAAAATGTVASGTSMSFATNSKICSNTTAVGEKFTAELTEPVNATNGITIPSGATGTFEVTEAKTAQNSNDNTFLRVRLVSVQYGGKTYPAEATVQTASTERVRSATKGTDAKKVAGGAILGAIAGQVIGKSTKGTVIGAAAGAAAGTAAAAATANFDTCLNTGATISVTLDGPMTVRPLAN</sequence>
<feature type="compositionally biased region" description="Polar residues" evidence="1">
    <location>
        <begin position="29"/>
        <end position="39"/>
    </location>
</feature>
<dbReference type="eggNOG" id="ENOG5033P8Q">
    <property type="taxonomic scope" value="Bacteria"/>
</dbReference>
<dbReference type="Proteomes" id="UP000076404">
    <property type="component" value="Chromosome"/>
</dbReference>
<organism evidence="2 3">
    <name type="scientific">Gemmatimonas phototrophica</name>
    <dbReference type="NCBI Taxonomy" id="1379270"/>
    <lineage>
        <taxon>Bacteria</taxon>
        <taxon>Pseudomonadati</taxon>
        <taxon>Gemmatimonadota</taxon>
        <taxon>Gemmatimonadia</taxon>
        <taxon>Gemmatimonadales</taxon>
        <taxon>Gemmatimonadaceae</taxon>
        <taxon>Gemmatimonas</taxon>
    </lineage>
</organism>
<dbReference type="AlphaFoldDB" id="A0A143BIK0"/>
<accession>A0A143BIK0</accession>
<dbReference type="EMBL" id="CP011454">
    <property type="protein sequence ID" value="AMW04433.1"/>
    <property type="molecule type" value="Genomic_DNA"/>
</dbReference>
<feature type="region of interest" description="Disordered" evidence="1">
    <location>
        <begin position="1"/>
        <end position="92"/>
    </location>
</feature>